<comment type="cofactor">
    <cofactor evidence="12">
        <name>Zn(2+)</name>
        <dbReference type="ChEBI" id="CHEBI:29105"/>
    </cofactor>
    <text evidence="12">Binds 1 zinc ion per monomer.</text>
</comment>
<dbReference type="Gene3D" id="3.90.580.10">
    <property type="entry name" value="Zinc finger, CHC2-type domain"/>
    <property type="match status" value="1"/>
</dbReference>
<dbReference type="HAMAP" id="MF_00974">
    <property type="entry name" value="DNA_primase_DnaG"/>
    <property type="match status" value="1"/>
</dbReference>
<feature type="zinc finger region" description="CHC2-type" evidence="12">
    <location>
        <begin position="43"/>
        <end position="67"/>
    </location>
</feature>
<dbReference type="RefSeq" id="WP_188675896.1">
    <property type="nucleotide sequence ID" value="NZ_BMKA01000003.1"/>
</dbReference>
<evidence type="ECO:0000256" key="10">
    <source>
        <dbReference type="ARBA" id="ARBA00023125"/>
    </source>
</evidence>
<evidence type="ECO:0000256" key="1">
    <source>
        <dbReference type="ARBA" id="ARBA00022478"/>
    </source>
</evidence>
<keyword evidence="16" id="KW-1185">Reference proteome</keyword>
<keyword evidence="11 12" id="KW-0804">Transcription</keyword>
<dbReference type="CDD" id="cd03364">
    <property type="entry name" value="TOPRIM_DnaG_primases"/>
    <property type="match status" value="1"/>
</dbReference>
<comment type="domain">
    <text evidence="12">Contains an N-terminal zinc-binding domain, a central core domain that contains the primase activity, and a C-terminal DnaB-binding domain.</text>
</comment>
<dbReference type="PROSITE" id="PS50880">
    <property type="entry name" value="TOPRIM"/>
    <property type="match status" value="1"/>
</dbReference>
<dbReference type="GO" id="GO:0003677">
    <property type="term" value="F:DNA binding"/>
    <property type="evidence" value="ECO:0007669"/>
    <property type="project" value="UniProtKB-KW"/>
</dbReference>
<keyword evidence="3 12" id="KW-0808">Transferase</keyword>
<evidence type="ECO:0000256" key="12">
    <source>
        <dbReference type="HAMAP-Rule" id="MF_00974"/>
    </source>
</evidence>
<dbReference type="InterPro" id="IPR050219">
    <property type="entry name" value="DnaG_primase"/>
</dbReference>
<feature type="domain" description="Toprim" evidence="14">
    <location>
        <begin position="262"/>
        <end position="344"/>
    </location>
</feature>
<dbReference type="InterPro" id="IPR030846">
    <property type="entry name" value="DnaG_bac"/>
</dbReference>
<comment type="catalytic activity">
    <reaction evidence="12">
        <text>ssDNA + n NTP = ssDNA/pppN(pN)n-1 hybrid + (n-1) diphosphate.</text>
        <dbReference type="EC" id="2.7.7.101"/>
    </reaction>
</comment>
<comment type="similarity">
    <text evidence="12">Belongs to the DnaG primase family.</text>
</comment>
<protein>
    <recommendedName>
        <fullName evidence="12">DNA primase</fullName>
        <ecNumber evidence="12">2.7.7.101</ecNumber>
    </recommendedName>
</protein>
<comment type="caution">
    <text evidence="15">The sequence shown here is derived from an EMBL/GenBank/DDBJ whole genome shotgun (WGS) entry which is preliminary data.</text>
</comment>
<dbReference type="Pfam" id="PF13155">
    <property type="entry name" value="Toprim_2"/>
    <property type="match status" value="1"/>
</dbReference>
<dbReference type="FunFam" id="3.40.1360.10:FF:000002">
    <property type="entry name" value="DNA primase"/>
    <property type="match status" value="1"/>
</dbReference>
<reference evidence="15" key="2">
    <citation type="submission" date="2020-09" db="EMBL/GenBank/DDBJ databases">
        <authorList>
            <person name="Sun Q."/>
            <person name="Zhou Y."/>
        </authorList>
    </citation>
    <scope>NUCLEOTIDE SEQUENCE</scope>
    <source>
        <strain evidence="15">CGMCC 1.15880</strain>
    </source>
</reference>
<organism evidence="15 16">
    <name type="scientific">Neptunicoccus cionae</name>
    <dbReference type="NCBI Taxonomy" id="2035344"/>
    <lineage>
        <taxon>Bacteria</taxon>
        <taxon>Pseudomonadati</taxon>
        <taxon>Pseudomonadota</taxon>
        <taxon>Alphaproteobacteria</taxon>
        <taxon>Rhodobacterales</taxon>
        <taxon>Paracoccaceae</taxon>
        <taxon>Neptunicoccus</taxon>
    </lineage>
</organism>
<dbReference type="GO" id="GO:0008270">
    <property type="term" value="F:zinc ion binding"/>
    <property type="evidence" value="ECO:0007669"/>
    <property type="project" value="UniProtKB-UniRule"/>
</dbReference>
<evidence type="ECO:0000256" key="2">
    <source>
        <dbReference type="ARBA" id="ARBA00022515"/>
    </source>
</evidence>
<evidence type="ECO:0000256" key="7">
    <source>
        <dbReference type="ARBA" id="ARBA00022771"/>
    </source>
</evidence>
<dbReference type="Pfam" id="PF01807">
    <property type="entry name" value="Zn_ribbon_DnaG"/>
    <property type="match status" value="1"/>
</dbReference>
<dbReference type="GO" id="GO:0003899">
    <property type="term" value="F:DNA-directed RNA polymerase activity"/>
    <property type="evidence" value="ECO:0007669"/>
    <property type="project" value="UniProtKB-UniRule"/>
</dbReference>
<dbReference type="GO" id="GO:0006269">
    <property type="term" value="P:DNA replication, synthesis of primer"/>
    <property type="evidence" value="ECO:0007669"/>
    <property type="project" value="UniProtKB-UniRule"/>
</dbReference>
<keyword evidence="1 12" id="KW-0240">DNA-directed RNA polymerase</keyword>
<dbReference type="InterPro" id="IPR006295">
    <property type="entry name" value="DNA_primase_DnaG"/>
</dbReference>
<comment type="subunit">
    <text evidence="12">Monomer. Interacts with DnaB.</text>
</comment>
<evidence type="ECO:0000256" key="13">
    <source>
        <dbReference type="SAM" id="MobiDB-lite"/>
    </source>
</evidence>
<keyword evidence="6 12" id="KW-0479">Metal-binding</keyword>
<dbReference type="Gene3D" id="3.90.980.10">
    <property type="entry name" value="DNA primase, catalytic core, N-terminal domain"/>
    <property type="match status" value="1"/>
</dbReference>
<dbReference type="InterPro" id="IPR034151">
    <property type="entry name" value="TOPRIM_DnaG_bac"/>
</dbReference>
<keyword evidence="4 12" id="KW-0548">Nucleotidyltransferase</keyword>
<evidence type="ECO:0000256" key="6">
    <source>
        <dbReference type="ARBA" id="ARBA00022723"/>
    </source>
</evidence>
<evidence type="ECO:0000256" key="11">
    <source>
        <dbReference type="ARBA" id="ARBA00023163"/>
    </source>
</evidence>
<accession>A0A916R2Q3</accession>
<evidence type="ECO:0000256" key="5">
    <source>
        <dbReference type="ARBA" id="ARBA00022705"/>
    </source>
</evidence>
<dbReference type="EC" id="2.7.7.101" evidence="12"/>
<keyword evidence="5 12" id="KW-0235">DNA replication</keyword>
<dbReference type="InterPro" id="IPR036977">
    <property type="entry name" value="DNA_primase_Znf_CHC2"/>
</dbReference>
<evidence type="ECO:0000259" key="14">
    <source>
        <dbReference type="PROSITE" id="PS50880"/>
    </source>
</evidence>
<keyword evidence="10 12" id="KW-0238">DNA-binding</keyword>
<evidence type="ECO:0000313" key="16">
    <source>
        <dbReference type="Proteomes" id="UP000628017"/>
    </source>
</evidence>
<evidence type="ECO:0000256" key="4">
    <source>
        <dbReference type="ARBA" id="ARBA00022695"/>
    </source>
</evidence>
<dbReference type="AlphaFoldDB" id="A0A916R2Q3"/>
<keyword evidence="8 12" id="KW-0862">Zinc</keyword>
<dbReference type="SUPFAM" id="SSF56731">
    <property type="entry name" value="DNA primase core"/>
    <property type="match status" value="1"/>
</dbReference>
<name>A0A916R2Q3_9RHOB</name>
<keyword evidence="2 12" id="KW-0639">Primosome</keyword>
<dbReference type="InterPro" id="IPR002694">
    <property type="entry name" value="Znf_CHC2"/>
</dbReference>
<dbReference type="Gene3D" id="3.40.1360.10">
    <property type="match status" value="1"/>
</dbReference>
<keyword evidence="7 12" id="KW-0863">Zinc-finger</keyword>
<dbReference type="InterPro" id="IPR013264">
    <property type="entry name" value="DNAG_N"/>
</dbReference>
<reference evidence="15" key="1">
    <citation type="journal article" date="2014" name="Int. J. Syst. Evol. Microbiol.">
        <title>Complete genome sequence of Corynebacterium casei LMG S-19264T (=DSM 44701T), isolated from a smear-ripened cheese.</title>
        <authorList>
            <consortium name="US DOE Joint Genome Institute (JGI-PGF)"/>
            <person name="Walter F."/>
            <person name="Albersmeier A."/>
            <person name="Kalinowski J."/>
            <person name="Ruckert C."/>
        </authorList>
    </citation>
    <scope>NUCLEOTIDE SEQUENCE</scope>
    <source>
        <strain evidence="15">CGMCC 1.15880</strain>
    </source>
</reference>
<feature type="region of interest" description="Disordered" evidence="13">
    <location>
        <begin position="615"/>
        <end position="642"/>
    </location>
</feature>
<dbReference type="GO" id="GO:0000428">
    <property type="term" value="C:DNA-directed RNA polymerase complex"/>
    <property type="evidence" value="ECO:0007669"/>
    <property type="project" value="UniProtKB-KW"/>
</dbReference>
<evidence type="ECO:0000256" key="9">
    <source>
        <dbReference type="ARBA" id="ARBA00022842"/>
    </source>
</evidence>
<evidence type="ECO:0000313" key="15">
    <source>
        <dbReference type="EMBL" id="GGA23516.1"/>
    </source>
</evidence>
<feature type="region of interest" description="Disordered" evidence="13">
    <location>
        <begin position="432"/>
        <end position="451"/>
    </location>
</feature>
<evidence type="ECO:0000256" key="3">
    <source>
        <dbReference type="ARBA" id="ARBA00022679"/>
    </source>
</evidence>
<evidence type="ECO:0000256" key="8">
    <source>
        <dbReference type="ARBA" id="ARBA00022833"/>
    </source>
</evidence>
<comment type="function">
    <text evidence="12">RNA polymerase that catalyzes the synthesis of short RNA molecules used as primers for DNA polymerase during DNA replication.</text>
</comment>
<sequence>MSLPDGFLDELRTRLSIAQVVGRKVTWDTRKSNIGKGDYWSPCPFHQEKTASFHVDDRKGFYYCFGCHAKGDALTFVRETENVGFMEAVEILAREAGMPVPKRDPVAQKKADRRTVLADIMEQALQFYRMQLKTGQAAAARDYLDGRGMPMAIQERFEIGYASDTRAALFQYLTGKGISPADLDEAGLCVKPGDGGTPFDRFRGRIIFPIRDARGRCIAFGGRAMDPNARAKYLNSPETPLFDKGRSLYNHGPAREAAGKTQSLIVAEGYMDVIALAQAGFDHAVAPLGTAITEPQLQLMWRMCPEPVIALDGDTAGIRAARRLIDLALPLLEAGKSLRFVVLPEGQDPDDLLKAAGPAAMQALLDKAQPMVTLLWEREIEGKVFDSPERRAALDASLRTALAAIQDPSLRTHYTAAIKELRAELFAPKNRADTPWQPSFGKGGKGKGKFGYRPPQTATAGTKTSLLAQKDSPFEPSRLRESMILAAAIRNPDAALERETALEKCPIAAPDLIKIQSALLASLHLDLSGEDASGKLISAMTGRLGFDPMAHLLALPPVRIHPHLKPDTDPELIALTLSEELAKHAANKGAELELLEAERDLEGLADEGLTWRIQQASSERDMATKASVNPGAGQSEDRENLSQQLQKLIDDQVWVKKKQ</sequence>
<dbReference type="InterPro" id="IPR037068">
    <property type="entry name" value="DNA_primase_core_N_sf"/>
</dbReference>
<dbReference type="NCBIfam" id="TIGR01391">
    <property type="entry name" value="dnaG"/>
    <property type="match status" value="1"/>
</dbReference>
<gene>
    <name evidence="12 15" type="primary">dnaG</name>
    <name evidence="15" type="ORF">GCM10011498_25500</name>
</gene>
<dbReference type="GO" id="GO:1990077">
    <property type="term" value="C:primosome complex"/>
    <property type="evidence" value="ECO:0007669"/>
    <property type="project" value="UniProtKB-KW"/>
</dbReference>
<dbReference type="EMBL" id="BMKA01000003">
    <property type="protein sequence ID" value="GGA23516.1"/>
    <property type="molecule type" value="Genomic_DNA"/>
</dbReference>
<dbReference type="SUPFAM" id="SSF57783">
    <property type="entry name" value="Zinc beta-ribbon"/>
    <property type="match status" value="1"/>
</dbReference>
<dbReference type="PANTHER" id="PTHR30313:SF2">
    <property type="entry name" value="DNA PRIMASE"/>
    <property type="match status" value="1"/>
</dbReference>
<dbReference type="FunFam" id="3.90.980.10:FF:000001">
    <property type="entry name" value="DNA primase"/>
    <property type="match status" value="1"/>
</dbReference>
<proteinExistence type="inferred from homology"/>
<dbReference type="Pfam" id="PF08275">
    <property type="entry name" value="DNAG_N"/>
    <property type="match status" value="1"/>
</dbReference>
<dbReference type="GO" id="GO:0005737">
    <property type="term" value="C:cytoplasm"/>
    <property type="evidence" value="ECO:0007669"/>
    <property type="project" value="TreeGrafter"/>
</dbReference>
<dbReference type="SMART" id="SM00400">
    <property type="entry name" value="ZnF_CHCC"/>
    <property type="match status" value="1"/>
</dbReference>
<dbReference type="SMART" id="SM00493">
    <property type="entry name" value="TOPRIM"/>
    <property type="match status" value="1"/>
</dbReference>
<keyword evidence="9" id="KW-0460">Magnesium</keyword>
<dbReference type="Proteomes" id="UP000628017">
    <property type="component" value="Unassembled WGS sequence"/>
</dbReference>
<dbReference type="PANTHER" id="PTHR30313">
    <property type="entry name" value="DNA PRIMASE"/>
    <property type="match status" value="1"/>
</dbReference>
<dbReference type="InterPro" id="IPR006171">
    <property type="entry name" value="TOPRIM_dom"/>
</dbReference>